<feature type="domain" description="C2H2-type" evidence="2">
    <location>
        <begin position="33"/>
        <end position="60"/>
    </location>
</feature>
<name>A0A1A6H0M4_NEOLE</name>
<dbReference type="GO" id="GO:0008270">
    <property type="term" value="F:zinc ion binding"/>
    <property type="evidence" value="ECO:0007669"/>
    <property type="project" value="UniProtKB-KW"/>
</dbReference>
<evidence type="ECO:0000256" key="1">
    <source>
        <dbReference type="PROSITE-ProRule" id="PRU00042"/>
    </source>
</evidence>
<dbReference type="PROSITE" id="PS00028">
    <property type="entry name" value="ZINC_FINGER_C2H2_1"/>
    <property type="match status" value="1"/>
</dbReference>
<evidence type="ECO:0000313" key="4">
    <source>
        <dbReference type="Proteomes" id="UP000092124"/>
    </source>
</evidence>
<keyword evidence="1" id="KW-0479">Metal-binding</keyword>
<reference evidence="3 4" key="1">
    <citation type="submission" date="2016-06" db="EMBL/GenBank/DDBJ databases">
        <title>The Draft Genome Sequence and Annotation of the Desert Woodrat Neotoma lepida.</title>
        <authorList>
            <person name="Campbell M."/>
            <person name="Oakeson K.F."/>
            <person name="Yandell M."/>
            <person name="Halpert J.R."/>
            <person name="Dearing D."/>
        </authorList>
    </citation>
    <scope>NUCLEOTIDE SEQUENCE [LARGE SCALE GENOMIC DNA]</scope>
    <source>
        <strain evidence="3">417</strain>
        <tissue evidence="3">Liver</tissue>
    </source>
</reference>
<protein>
    <recommendedName>
        <fullName evidence="2">C2H2-type domain-containing protein</fullName>
    </recommendedName>
</protein>
<gene>
    <name evidence="3" type="ORF">A6R68_13624</name>
</gene>
<evidence type="ECO:0000259" key="2">
    <source>
        <dbReference type="PROSITE" id="PS50157"/>
    </source>
</evidence>
<comment type="caution">
    <text evidence="3">The sequence shown here is derived from an EMBL/GenBank/DDBJ whole genome shotgun (WGS) entry which is preliminary data.</text>
</comment>
<organism evidence="3 4">
    <name type="scientific">Neotoma lepida</name>
    <name type="common">Desert woodrat</name>
    <dbReference type="NCBI Taxonomy" id="56216"/>
    <lineage>
        <taxon>Eukaryota</taxon>
        <taxon>Metazoa</taxon>
        <taxon>Chordata</taxon>
        <taxon>Craniata</taxon>
        <taxon>Vertebrata</taxon>
        <taxon>Euteleostomi</taxon>
        <taxon>Mammalia</taxon>
        <taxon>Eutheria</taxon>
        <taxon>Euarchontoglires</taxon>
        <taxon>Glires</taxon>
        <taxon>Rodentia</taxon>
        <taxon>Myomorpha</taxon>
        <taxon>Muroidea</taxon>
        <taxon>Cricetidae</taxon>
        <taxon>Neotominae</taxon>
        <taxon>Neotoma</taxon>
    </lineage>
</organism>
<accession>A0A1A6H0M4</accession>
<feature type="non-terminal residue" evidence="3">
    <location>
        <position position="1"/>
    </location>
</feature>
<dbReference type="Gene3D" id="3.30.160.60">
    <property type="entry name" value="Classic Zinc Finger"/>
    <property type="match status" value="1"/>
</dbReference>
<evidence type="ECO:0000313" key="3">
    <source>
        <dbReference type="EMBL" id="OBS71799.1"/>
    </source>
</evidence>
<proteinExistence type="predicted"/>
<feature type="non-terminal residue" evidence="3">
    <location>
        <position position="140"/>
    </location>
</feature>
<dbReference type="InterPro" id="IPR013087">
    <property type="entry name" value="Znf_C2H2_type"/>
</dbReference>
<dbReference type="STRING" id="56216.A0A1A6H0M4"/>
<dbReference type="AlphaFoldDB" id="A0A1A6H0M4"/>
<keyword evidence="1" id="KW-0863">Zinc-finger</keyword>
<keyword evidence="1" id="KW-0862">Zinc</keyword>
<dbReference type="EMBL" id="LZPO01055469">
    <property type="protein sequence ID" value="OBS71799.1"/>
    <property type="molecule type" value="Genomic_DNA"/>
</dbReference>
<keyword evidence="4" id="KW-1185">Reference proteome</keyword>
<dbReference type="Proteomes" id="UP000092124">
    <property type="component" value="Unassembled WGS sequence"/>
</dbReference>
<sequence length="140" mass="15716">TSRDKALGYKPQHCEEMSFSCILCGKTYCYRPCLCLECGKCFQDRSEVKCHLKVHQNRKLVASNQEHTVKAPLTTLDSKLPYSGIFTSEISPTSTSVAESSHSSLVIGSLQNTHRKQNIYCRPICDMCFRGTESLRITCA</sequence>
<dbReference type="OrthoDB" id="6155966at2759"/>
<dbReference type="PROSITE" id="PS50157">
    <property type="entry name" value="ZINC_FINGER_C2H2_2"/>
    <property type="match status" value="1"/>
</dbReference>